<dbReference type="GO" id="GO:0019808">
    <property type="term" value="F:polyamine binding"/>
    <property type="evidence" value="ECO:0007669"/>
    <property type="project" value="InterPro"/>
</dbReference>
<keyword evidence="8" id="KW-1185">Reference proteome</keyword>
<evidence type="ECO:0000256" key="3">
    <source>
        <dbReference type="ARBA" id="ARBA00022729"/>
    </source>
</evidence>
<dbReference type="Proteomes" id="UP001150830">
    <property type="component" value="Unassembled WGS sequence"/>
</dbReference>
<dbReference type="GO" id="GO:0042597">
    <property type="term" value="C:periplasmic space"/>
    <property type="evidence" value="ECO:0007669"/>
    <property type="project" value="UniProtKB-SubCell"/>
</dbReference>
<dbReference type="PRINTS" id="PR00909">
    <property type="entry name" value="SPERMDNBNDNG"/>
</dbReference>
<comment type="function">
    <text evidence="5">Required for the activity of the bacterial periplasmic transport system of putrescine.</text>
</comment>
<proteinExistence type="inferred from homology"/>
<accession>A0A9X3ITE1</accession>
<protein>
    <recommendedName>
        <fullName evidence="5">Putrescine-binding periplasmic protein</fullName>
    </recommendedName>
</protein>
<keyword evidence="3" id="KW-0732">Signal</keyword>
<dbReference type="RefSeq" id="WP_283175585.1">
    <property type="nucleotide sequence ID" value="NZ_JAPNOA010000059.1"/>
</dbReference>
<evidence type="ECO:0000256" key="6">
    <source>
        <dbReference type="PIRSR" id="PIRSR019574-1"/>
    </source>
</evidence>
<name>A0A9X3ITE1_9GAMM</name>
<dbReference type="Gene3D" id="3.40.190.10">
    <property type="entry name" value="Periplasmic binding protein-like II"/>
    <property type="match status" value="2"/>
</dbReference>
<comment type="similarity">
    <text evidence="5">Belongs to the bacterial solute-binding protein PotD/PotF family.</text>
</comment>
<gene>
    <name evidence="7" type="ORF">OUO13_19580</name>
</gene>
<evidence type="ECO:0000313" key="8">
    <source>
        <dbReference type="Proteomes" id="UP001150830"/>
    </source>
</evidence>
<dbReference type="GO" id="GO:0015846">
    <property type="term" value="P:polyamine transport"/>
    <property type="evidence" value="ECO:0007669"/>
    <property type="project" value="InterPro"/>
</dbReference>
<keyword evidence="4 5" id="KW-0574">Periplasm</keyword>
<dbReference type="InterPro" id="IPR006059">
    <property type="entry name" value="SBP"/>
</dbReference>
<organism evidence="7 8">
    <name type="scientific">Parathalassolituus penaei</name>
    <dbReference type="NCBI Taxonomy" id="2997323"/>
    <lineage>
        <taxon>Bacteria</taxon>
        <taxon>Pseudomonadati</taxon>
        <taxon>Pseudomonadota</taxon>
        <taxon>Gammaproteobacteria</taxon>
        <taxon>Oceanospirillales</taxon>
        <taxon>Oceanospirillaceae</taxon>
        <taxon>Parathalassolituus</taxon>
    </lineage>
</organism>
<dbReference type="EMBL" id="JAPNOA010000059">
    <property type="protein sequence ID" value="MCY0967387.1"/>
    <property type="molecule type" value="Genomic_DNA"/>
</dbReference>
<evidence type="ECO:0000256" key="5">
    <source>
        <dbReference type="PIRNR" id="PIRNR019574"/>
    </source>
</evidence>
<dbReference type="AlphaFoldDB" id="A0A9X3ITE1"/>
<dbReference type="PANTHER" id="PTHR30222:SF17">
    <property type="entry name" value="SPERMIDINE_PUTRESCINE-BINDING PERIPLASMIC PROTEIN"/>
    <property type="match status" value="1"/>
</dbReference>
<sequence length="383" mass="42280">MNRNRLSLLGSLLLAICLYINPLTINGVAANTADNIKAVRTLHILNWGEYIDPAVIADFEKQYNAHVDYSAYYSVEEFSEKLFDPANHFDLIFPTSRVINTLEAGNRIQALDTRQLPRLNELRTDIFQQYRQQDSNSLHGVPYMWGTTGLGVNVEALQRLGIGQYKDSWALLFDPAVRAKAAQCGIALLNERDELFAAALVYLGYSVNSSNPDELAAAGVLLKDSVAAATYLHATQYRQDLPRGKVCVAVGYSGNVLADISGYPQLAYFIPREGAAIWIDVMSVPTDANAPDLAYAFINFLMEPHNAARNSNYLAFPTAMQSAMPFVKPEIAANPAIFPAGGQLPLEALVPQPRSTARLKHRLWVTAICSGRDWCSIPMTSFF</sequence>
<dbReference type="SUPFAM" id="SSF53850">
    <property type="entry name" value="Periplasmic binding protein-like II"/>
    <property type="match status" value="1"/>
</dbReference>
<evidence type="ECO:0000256" key="2">
    <source>
        <dbReference type="ARBA" id="ARBA00022448"/>
    </source>
</evidence>
<reference evidence="7" key="1">
    <citation type="submission" date="2022-11" db="EMBL/GenBank/DDBJ databases">
        <title>Parathalassolutuus dongxingensis gen. nov., sp. nov., a novel member of family Oceanospirillaceae isolated from a coastal shrimp pond in Guangxi, China.</title>
        <authorList>
            <person name="Chen H."/>
        </authorList>
    </citation>
    <scope>NUCLEOTIDE SEQUENCE</scope>
    <source>
        <strain evidence="7">G-43</strain>
    </source>
</reference>
<evidence type="ECO:0000256" key="1">
    <source>
        <dbReference type="ARBA" id="ARBA00004418"/>
    </source>
</evidence>
<evidence type="ECO:0000256" key="4">
    <source>
        <dbReference type="ARBA" id="ARBA00022764"/>
    </source>
</evidence>
<evidence type="ECO:0000313" key="7">
    <source>
        <dbReference type="EMBL" id="MCY0967387.1"/>
    </source>
</evidence>
<comment type="subcellular location">
    <subcellularLocation>
        <location evidence="1 5">Periplasm</location>
    </subcellularLocation>
</comment>
<feature type="binding site" evidence="6">
    <location>
        <position position="49"/>
    </location>
    <ligand>
        <name>spermidine</name>
        <dbReference type="ChEBI" id="CHEBI:57834"/>
    </ligand>
</feature>
<dbReference type="InterPro" id="IPR001188">
    <property type="entry name" value="Sperm_putr-bd"/>
</dbReference>
<dbReference type="PIRSF" id="PIRSF019574">
    <property type="entry name" value="Periplasmic_polyamine_BP"/>
    <property type="match status" value="1"/>
</dbReference>
<dbReference type="Pfam" id="PF13416">
    <property type="entry name" value="SBP_bac_8"/>
    <property type="match status" value="1"/>
</dbReference>
<keyword evidence="2 5" id="KW-0813">Transport</keyword>
<dbReference type="PANTHER" id="PTHR30222">
    <property type="entry name" value="SPERMIDINE/PUTRESCINE-BINDING PERIPLASMIC PROTEIN"/>
    <property type="match status" value="1"/>
</dbReference>
<comment type="caution">
    <text evidence="7">The sequence shown here is derived from an EMBL/GenBank/DDBJ whole genome shotgun (WGS) entry which is preliminary data.</text>
</comment>